<feature type="transmembrane region" description="Helical" evidence="2">
    <location>
        <begin position="353"/>
        <end position="376"/>
    </location>
</feature>
<organism evidence="3 4">
    <name type="scientific">Hypsizygus marmoreus</name>
    <name type="common">White beech mushroom</name>
    <name type="synonym">Agaricus marmoreus</name>
    <dbReference type="NCBI Taxonomy" id="39966"/>
    <lineage>
        <taxon>Eukaryota</taxon>
        <taxon>Fungi</taxon>
        <taxon>Dikarya</taxon>
        <taxon>Basidiomycota</taxon>
        <taxon>Agaricomycotina</taxon>
        <taxon>Agaricomycetes</taxon>
        <taxon>Agaricomycetidae</taxon>
        <taxon>Agaricales</taxon>
        <taxon>Tricholomatineae</taxon>
        <taxon>Lyophyllaceae</taxon>
        <taxon>Hypsizygus</taxon>
    </lineage>
</organism>
<evidence type="ECO:0000313" key="4">
    <source>
        <dbReference type="Proteomes" id="UP000076154"/>
    </source>
</evidence>
<reference evidence="3" key="1">
    <citation type="submission" date="2018-04" db="EMBL/GenBank/DDBJ databases">
        <title>Whole genome sequencing of Hypsizygus marmoreus.</title>
        <authorList>
            <person name="Choi I.-G."/>
            <person name="Min B."/>
            <person name="Kim J.-G."/>
            <person name="Kim S."/>
            <person name="Oh Y.-L."/>
            <person name="Kong W.-S."/>
            <person name="Park H."/>
            <person name="Jeong J."/>
            <person name="Song E.-S."/>
        </authorList>
    </citation>
    <scope>NUCLEOTIDE SEQUENCE [LARGE SCALE GENOMIC DNA]</scope>
    <source>
        <strain evidence="3">51987-8</strain>
    </source>
</reference>
<name>A0A369K1R9_HYPMA</name>
<feature type="compositionally biased region" description="Polar residues" evidence="1">
    <location>
        <begin position="638"/>
        <end position="648"/>
    </location>
</feature>
<evidence type="ECO:0000256" key="2">
    <source>
        <dbReference type="SAM" id="Phobius"/>
    </source>
</evidence>
<feature type="compositionally biased region" description="Basic and acidic residues" evidence="1">
    <location>
        <begin position="626"/>
        <end position="637"/>
    </location>
</feature>
<proteinExistence type="predicted"/>
<feature type="compositionally biased region" description="Basic and acidic residues" evidence="1">
    <location>
        <begin position="650"/>
        <end position="668"/>
    </location>
</feature>
<evidence type="ECO:0000313" key="3">
    <source>
        <dbReference type="EMBL" id="RDB27898.1"/>
    </source>
</evidence>
<sequence>MGSYGPDATSIGKTLTSGIQDISALLPLLGTEQCEQHVGSALTGGYLYVAATPMSIFGSLGIAKAGFKALLASVSIRRWRFVGAEKLRDTGFMPSGENLSLIMMDPENKLRHLAETRLDSLLKELHIEDIERLSVSSSCETWNARMILLTATLCVLSLSPYVHLGLRRNNLSQFACWTLPIIRALGGFLTATTLQLLTQRRLLVILKKRLIFHALNRHVTSWAFDKRNDATALPFKWDLRIPSETCLWSLEELLSCVHPPSSPHQREPRSLRMVVFRLLGVKREHIGDISPNHSSDILEKCSGAVPPVLPMCKSPAADVEYGQAAYRQGHDKLEALTERLAIMNHAFPTNESVWYLLVLLLLGIVGSVVGYLGCFGVVQGTQYSTGPLIWIFLEGALSIIRMVLWGWNPDGQQPDPFKIALTLKTFAPLSTCNRSYDAIMTHNEFEGQEPGMEYVIPFVRAPEFLESITSFAGLLKHFDHPNISLFYTYLRKAAYGKGVEERVLFIIIFDHKERTTRVYREEANGESIFEAAEPLILDDFDHHHDRDSVVTKAKGYPLKTRVNGGVDPDDDPVVGNHDLRAALQAHYRSIVDQMRFRIRNPSRTIDVIKNSWTIKLTDTSSSIGRDAARGADYHKSSDGQYNKVSSGSKTKHEDRGNADHNFGDDHLEGRMGLEEQDDVEYVRQGYLEQRRTLLRELRGQQILSHIMRTREETQLKLEMATGTVHSTETNICTLRDTLDRLLVAERAAMEHILVIEMFHWEKGLRKCYDKMVARIIKNQTSDRNAEYLERRLKKDWIKNAQDRLAEDLDVRSRTLGKFGFPLMIVRGKEPEFAMGMQEAEESWSKTASTILDCWNSIQTATTRQPSQLSAAFWKLEASINQLRTGFVFQVPVENEFPASWNKLLNERLRAVSFRLFHADQEMRERVARDGLVDFYHPPVVHMEPTMGITFSGRWACVFVQDMHEDTAFHTGRAAVALDLQRKRHINLLQLGTFGDRWPPLDAEFVLPEPYLRLVKDIASLTTLLLPHPNIAEQTVAVLEEVFNQHPNITGICGLDPKLERLQAVLAQRSTAVPFHSASLTASGFLVSTTKFQADYVKVLENLHGGGMSKMELRFIGPKKGSLTLRLYHRYFGSGQAGETITIQSLFTSTCTVSSSKAFVLEEIELHPEVHFYPDSPILLAIIPLSKGYQIRDLDLMDEDGLPYMGPSTSAYEVDAGIETMDSYGFTFTGVWYQCFHWLFERPPERIIESGDSTN</sequence>
<feature type="transmembrane region" description="Helical" evidence="2">
    <location>
        <begin position="388"/>
        <end position="407"/>
    </location>
</feature>
<dbReference type="EMBL" id="LUEZ02000013">
    <property type="protein sequence ID" value="RDB27898.1"/>
    <property type="molecule type" value="Genomic_DNA"/>
</dbReference>
<keyword evidence="4" id="KW-1185">Reference proteome</keyword>
<accession>A0A369K1R9</accession>
<protein>
    <submittedName>
        <fullName evidence="3">Uncharacterized protein</fullName>
    </submittedName>
</protein>
<comment type="caution">
    <text evidence="3">The sequence shown here is derived from an EMBL/GenBank/DDBJ whole genome shotgun (WGS) entry which is preliminary data.</text>
</comment>
<keyword evidence="2" id="KW-0812">Transmembrane</keyword>
<evidence type="ECO:0000256" key="1">
    <source>
        <dbReference type="SAM" id="MobiDB-lite"/>
    </source>
</evidence>
<dbReference type="InParanoid" id="A0A369K1R9"/>
<gene>
    <name evidence="3" type="ORF">Hypma_002211</name>
</gene>
<feature type="region of interest" description="Disordered" evidence="1">
    <location>
        <begin position="624"/>
        <end position="668"/>
    </location>
</feature>
<dbReference type="AlphaFoldDB" id="A0A369K1R9"/>
<dbReference type="Proteomes" id="UP000076154">
    <property type="component" value="Unassembled WGS sequence"/>
</dbReference>
<keyword evidence="2" id="KW-0472">Membrane</keyword>
<dbReference type="OrthoDB" id="3032844at2759"/>
<keyword evidence="2" id="KW-1133">Transmembrane helix</keyword>